<feature type="region of interest" description="Disordered" evidence="1">
    <location>
        <begin position="89"/>
        <end position="177"/>
    </location>
</feature>
<evidence type="ECO:0000313" key="6">
    <source>
        <dbReference type="Proteomes" id="UP000649114"/>
    </source>
</evidence>
<sequence>MASSSHPGALFEDPRRVELINEIAKAFNTLAFEGSDDTIESLRDCYGCLWLADLERLDGLVSQYLPHNPRGLLGLLRFTEVEGNIIDRWTQRDKRPASRAPSAPATPVKTEVPNTVLSSTPVIAGPSADEGSPSTPRTLKVVTLPSSPEGSGKGRKRKGEPLSQPWGKPPRSEPAKRDCRLRDQTCILTKCRKDICQACHLYPYWMSDPNTKGVKQFFNALRDFWSAEKVEAWHNAIYGHVLGTERAANLILLSPNAHELHTRGYFALEPVEEDPEGKWITVKIWWLKQHTGVDFNIVPQLPPNQHPGEYEVGLHNIRDDKPLLSGDPITLETPDPINYPLPDFRILELQWILNRVLALRGGAEPKDLEEYESDEDSADELEYFARPVLQSPELPGPSSPPSSLTNIANDEPKANPVVATTDRLEQGLIEE</sequence>
<evidence type="ECO:0000313" key="3">
    <source>
        <dbReference type="EMBL" id="GFF84084.1"/>
    </source>
</evidence>
<gene>
    <name evidence="4" type="ORF">CNMCM8927_004673</name>
    <name evidence="3" type="ORF">IFM60648_06911</name>
</gene>
<accession>A0AAN5YE19</accession>
<reference evidence="3 5" key="2">
    <citation type="submission" date="2020-01" db="EMBL/GenBank/DDBJ databases">
        <title>Draft genome sequence of Aspergillus lentulus IFM 60648.</title>
        <authorList>
            <person name="Takahashi H."/>
            <person name="Yaguchi T."/>
        </authorList>
    </citation>
    <scope>NUCLEOTIDE SEQUENCE [LARGE SCALE GENOMIC DNA]</scope>
    <source>
        <strain evidence="3 5">IFM 60648</strain>
    </source>
</reference>
<dbReference type="EMBL" id="BLKI01000043">
    <property type="protein sequence ID" value="GFF84084.1"/>
    <property type="molecule type" value="Genomic_DNA"/>
</dbReference>
<reference evidence="4" key="1">
    <citation type="journal article" date="2020" name="bioRxiv">
        <title>Genomic and phenotypic heterogeneity of clinical isolates of the human pathogens Aspergillus fumigatus, Aspergillus lentulus and Aspergillus fumigatiaffinis.</title>
        <authorList>
            <person name="dos Santos R.A.C."/>
            <person name="Steenwyk J.L."/>
            <person name="Rivero-Menendez O."/>
            <person name="Mead M.E."/>
            <person name="Silva L.P."/>
            <person name="Bastos R.W."/>
            <person name="Alastruey-Izquierdo A."/>
            <person name="Goldman G.H."/>
            <person name="Rokas A."/>
        </authorList>
    </citation>
    <scope>NUCLEOTIDE SEQUENCE</scope>
    <source>
        <strain evidence="4">CNM-CM8927</strain>
    </source>
</reference>
<organism evidence="4 6">
    <name type="scientific">Aspergillus lentulus</name>
    <dbReference type="NCBI Taxonomy" id="293939"/>
    <lineage>
        <taxon>Eukaryota</taxon>
        <taxon>Fungi</taxon>
        <taxon>Dikarya</taxon>
        <taxon>Ascomycota</taxon>
        <taxon>Pezizomycotina</taxon>
        <taxon>Eurotiomycetes</taxon>
        <taxon>Eurotiomycetidae</taxon>
        <taxon>Eurotiales</taxon>
        <taxon>Aspergillaceae</taxon>
        <taxon>Aspergillus</taxon>
        <taxon>Aspergillus subgen. Fumigati</taxon>
    </lineage>
</organism>
<evidence type="ECO:0000313" key="4">
    <source>
        <dbReference type="EMBL" id="KAF4199819.1"/>
    </source>
</evidence>
<dbReference type="AlphaFoldDB" id="A0AAN5YE19"/>
<evidence type="ECO:0000259" key="2">
    <source>
        <dbReference type="Pfam" id="PF13391"/>
    </source>
</evidence>
<dbReference type="Proteomes" id="UP000465220">
    <property type="component" value="Unassembled WGS sequence"/>
</dbReference>
<protein>
    <recommendedName>
        <fullName evidence="2">HNH nuclease domain-containing protein</fullName>
    </recommendedName>
</protein>
<name>A0AAN5YE19_ASPLE</name>
<feature type="region of interest" description="Disordered" evidence="1">
    <location>
        <begin position="367"/>
        <end position="431"/>
    </location>
</feature>
<reference evidence="4" key="3">
    <citation type="submission" date="2020-04" db="EMBL/GenBank/DDBJ databases">
        <authorList>
            <person name="Santos R.A.C."/>
            <person name="Steenwyk J.L."/>
            <person name="Rivero-Menendez O."/>
            <person name="Mead M.E."/>
            <person name="Silva L.P."/>
            <person name="Bastos R.W."/>
            <person name="Alastruey-Izquierdo A."/>
            <person name="Goldman G.H."/>
            <person name="Rokas A."/>
        </authorList>
    </citation>
    <scope>NUCLEOTIDE SEQUENCE</scope>
    <source>
        <strain evidence="4">CNM-CM8927</strain>
    </source>
</reference>
<feature type="compositionally biased region" description="Polar residues" evidence="1">
    <location>
        <begin position="112"/>
        <end position="121"/>
    </location>
</feature>
<dbReference type="Pfam" id="PF13391">
    <property type="entry name" value="HNH_2"/>
    <property type="match status" value="1"/>
</dbReference>
<dbReference type="InterPro" id="IPR003615">
    <property type="entry name" value="HNH_nuc"/>
</dbReference>
<feature type="compositionally biased region" description="Low complexity" evidence="1">
    <location>
        <begin position="98"/>
        <end position="107"/>
    </location>
</feature>
<feature type="compositionally biased region" description="Acidic residues" evidence="1">
    <location>
        <begin position="369"/>
        <end position="382"/>
    </location>
</feature>
<dbReference type="Proteomes" id="UP000649114">
    <property type="component" value="Unassembled WGS sequence"/>
</dbReference>
<feature type="domain" description="HNH nuclease" evidence="2">
    <location>
        <begin position="186"/>
        <end position="268"/>
    </location>
</feature>
<evidence type="ECO:0000256" key="1">
    <source>
        <dbReference type="SAM" id="MobiDB-lite"/>
    </source>
</evidence>
<comment type="caution">
    <text evidence="4">The sequence shown here is derived from an EMBL/GenBank/DDBJ whole genome shotgun (WGS) entry which is preliminary data.</text>
</comment>
<keyword evidence="5" id="KW-1185">Reference proteome</keyword>
<evidence type="ECO:0000313" key="5">
    <source>
        <dbReference type="Proteomes" id="UP000465220"/>
    </source>
</evidence>
<proteinExistence type="predicted"/>
<dbReference type="EMBL" id="JAAAPU010000284">
    <property type="protein sequence ID" value="KAF4199819.1"/>
    <property type="molecule type" value="Genomic_DNA"/>
</dbReference>